<dbReference type="OrthoDB" id="8563324at2"/>
<dbReference type="RefSeq" id="WP_013902703.1">
    <property type="nucleotide sequence ID" value="NC_015677.1"/>
</dbReference>
<dbReference type="InterPro" id="IPR027627">
    <property type="entry name" value="Glycosyltransferase_put"/>
</dbReference>
<keyword evidence="2" id="KW-0808">Transferase</keyword>
<dbReference type="GO" id="GO:0016757">
    <property type="term" value="F:glycosyltransferase activity"/>
    <property type="evidence" value="ECO:0007669"/>
    <property type="project" value="InterPro"/>
</dbReference>
<dbReference type="InterPro" id="IPR052622">
    <property type="entry name" value="Glycosyltransferase_G1"/>
</dbReference>
<protein>
    <submittedName>
        <fullName evidence="2">A-glycosyltransferase, Glycosyltransferase Family 4-like protein</fullName>
    </submittedName>
</protein>
<dbReference type="PANTHER" id="PTHR46660">
    <property type="match status" value="1"/>
</dbReference>
<organism evidence="2 3">
    <name type="scientific">Ramlibacter tataouinensis (strain ATCC BAA-407 / DSM 14655 / LMG 21543 / TTB310)</name>
    <dbReference type="NCBI Taxonomy" id="365046"/>
    <lineage>
        <taxon>Bacteria</taxon>
        <taxon>Pseudomonadati</taxon>
        <taxon>Pseudomonadota</taxon>
        <taxon>Betaproteobacteria</taxon>
        <taxon>Burkholderiales</taxon>
        <taxon>Comamonadaceae</taxon>
        <taxon>Ramlibacter</taxon>
    </lineage>
</organism>
<dbReference type="AlphaFoldDB" id="F5XZB5"/>
<dbReference type="Gene3D" id="3.40.50.2000">
    <property type="entry name" value="Glycogen Phosphorylase B"/>
    <property type="match status" value="1"/>
</dbReference>
<dbReference type="PANTHER" id="PTHR46660:SF2">
    <property type="entry name" value="GLYCOSYLTRANSFERASE 1 DOMAIN-CONTAINING PROTEIN 1"/>
    <property type="match status" value="1"/>
</dbReference>
<dbReference type="HOGENOM" id="CLU_865465_0_0_4"/>
<name>F5XZB5_RAMTT</name>
<feature type="domain" description="Glycosyl transferase family 1" evidence="1">
    <location>
        <begin position="144"/>
        <end position="280"/>
    </location>
</feature>
<dbReference type="SUPFAM" id="SSF53756">
    <property type="entry name" value="UDP-Glycosyltransferase/glycogen phosphorylase"/>
    <property type="match status" value="1"/>
</dbReference>
<gene>
    <name evidence="2" type="ordered locus">Rta_33590</name>
</gene>
<accession>F5XZB5</accession>
<dbReference type="InterPro" id="IPR001296">
    <property type="entry name" value="Glyco_trans_1"/>
</dbReference>
<evidence type="ECO:0000313" key="2">
    <source>
        <dbReference type="EMBL" id="AEG94472.1"/>
    </source>
</evidence>
<dbReference type="EMBL" id="CP000245">
    <property type="protein sequence ID" value="AEG94472.1"/>
    <property type="molecule type" value="Genomic_DNA"/>
</dbReference>
<dbReference type="KEGG" id="rta:Rta_33590"/>
<sequence>MVRSSVVIVSPVPAGSNNGNAQTARRWARLLGDTHRVRVTQQWPDAGAAGDAVMLALHARRSAAAVQAWAGARGPRGLAVVLTGTDLYQDIATDAQARRSLELAARLVVLQDQAVDALPAAVRAKARVIYQSTPARATLPKTARRLHAVMVGHLREVKSPQTLFEAVRLLAGRADIRITHIGEAGEPHWADLARAAEAANPAYRWLGGLPHARVRSAIQRAHLLVHTSALEGGAHVIMEAVRSGTPVLASGVSGNIGMLGTGYEGYFTHGDAAQLAALLARCRAEQVGPPDDPPRALLPRLRTQCGARAPLFAPEAERDGLLRLIHHLQDTIP</sequence>
<dbReference type="eggNOG" id="COG0438">
    <property type="taxonomic scope" value="Bacteria"/>
</dbReference>
<reference evidence="2 3" key="2">
    <citation type="journal article" date="2011" name="PLoS ONE">
        <title>The Cyst-Dividing Bacterium Ramlibacter tataouinensis TTB310 Genome Reveals a Well-Stocked Toolbox for Adaptation to a Desert Environment.</title>
        <authorList>
            <person name="De Luca G."/>
            <person name="Barakat M."/>
            <person name="Ortet P."/>
            <person name="Fochesato S."/>
            <person name="Jourlin-Castelli C."/>
            <person name="Ansaldi M."/>
            <person name="Py B."/>
            <person name="Fichant G."/>
            <person name="Coutinho P.M."/>
            <person name="Voulhoux R."/>
            <person name="Bastien O."/>
            <person name="Marechal E."/>
            <person name="Henrissat B."/>
            <person name="Quentin Y."/>
            <person name="Noirot P."/>
            <person name="Filloux A."/>
            <person name="Mejean V."/>
            <person name="Dubow M.S."/>
            <person name="Barras F."/>
            <person name="Barbe V."/>
            <person name="Weissenbach J."/>
            <person name="Mihalcescu I."/>
            <person name="Vermeglio A."/>
            <person name="Achouak W."/>
            <person name="Heulin T."/>
        </authorList>
    </citation>
    <scope>NUCLEOTIDE SEQUENCE [LARGE SCALE GENOMIC DNA]</scope>
    <source>
        <strain evidence="3">ATCC BAA-407 / DSM 14655 / LMG 21543 / TTB310</strain>
    </source>
</reference>
<evidence type="ECO:0000259" key="1">
    <source>
        <dbReference type="Pfam" id="PF00534"/>
    </source>
</evidence>
<reference evidence="3" key="1">
    <citation type="submission" date="2006-01" db="EMBL/GenBank/DDBJ databases">
        <title>Genome of the cyst-dividing bacterium Ramlibacter tataouinensis.</title>
        <authorList>
            <person name="Barakat M."/>
            <person name="Ortet P."/>
            <person name="De Luca G."/>
            <person name="Jourlin-Castelli C."/>
            <person name="Ansaldi M."/>
            <person name="Py B."/>
            <person name="Fichant G."/>
            <person name="Coutinho P."/>
            <person name="Voulhoux R."/>
            <person name="Bastien O."/>
            <person name="Roy S."/>
            <person name="Marechal E."/>
            <person name="Henrissat B."/>
            <person name="Quentin Y."/>
            <person name="Noirot P."/>
            <person name="Filloux A."/>
            <person name="Mejean V."/>
            <person name="DuBow M."/>
            <person name="Barras F."/>
            <person name="Heulin T."/>
        </authorList>
    </citation>
    <scope>NUCLEOTIDE SEQUENCE [LARGE SCALE GENOMIC DNA]</scope>
    <source>
        <strain evidence="3">ATCC BAA-407 / DSM 14655 / LMG 21543 / TTB310</strain>
    </source>
</reference>
<dbReference type="NCBIfam" id="TIGR04348">
    <property type="entry name" value="selenoneine biosynthesis selenosugar synthase SenB"/>
    <property type="match status" value="1"/>
</dbReference>
<evidence type="ECO:0000313" key="3">
    <source>
        <dbReference type="Proteomes" id="UP000008385"/>
    </source>
</evidence>
<dbReference type="PATRIC" id="fig|365046.3.peg.3434"/>
<dbReference type="STRING" id="365046.Rta_33590"/>
<keyword evidence="3" id="KW-1185">Reference proteome</keyword>
<dbReference type="Proteomes" id="UP000008385">
    <property type="component" value="Chromosome"/>
</dbReference>
<dbReference type="Pfam" id="PF00534">
    <property type="entry name" value="Glycos_transf_1"/>
    <property type="match status" value="1"/>
</dbReference>
<proteinExistence type="predicted"/>